<evidence type="ECO:0000313" key="1">
    <source>
        <dbReference type="EMBL" id="KAI8432695.1"/>
    </source>
</evidence>
<reference evidence="1 2" key="1">
    <citation type="journal article" date="2022" name="Genome Biol. Evol.">
        <title>The Spruce Budworm Genome: Reconstructing the Evolutionary History of Antifreeze Proteins.</title>
        <authorList>
            <person name="Beliveau C."/>
            <person name="Gagne P."/>
            <person name="Picq S."/>
            <person name="Vernygora O."/>
            <person name="Keeling C.I."/>
            <person name="Pinkney K."/>
            <person name="Doucet D."/>
            <person name="Wen F."/>
            <person name="Johnston J.S."/>
            <person name="Maaroufi H."/>
            <person name="Boyle B."/>
            <person name="Laroche J."/>
            <person name="Dewar K."/>
            <person name="Juretic N."/>
            <person name="Blackburn G."/>
            <person name="Nisole A."/>
            <person name="Brunet B."/>
            <person name="Brandao M."/>
            <person name="Lumley L."/>
            <person name="Duan J."/>
            <person name="Quan G."/>
            <person name="Lucarotti C.J."/>
            <person name="Roe A.D."/>
            <person name="Sperling F.A.H."/>
            <person name="Levesque R.C."/>
            <person name="Cusson M."/>
        </authorList>
    </citation>
    <scope>NUCLEOTIDE SEQUENCE [LARGE SCALE GENOMIC DNA]</scope>
    <source>
        <strain evidence="1">Glfc:IPQL:Cfum</strain>
    </source>
</reference>
<evidence type="ECO:0000313" key="2">
    <source>
        <dbReference type="Proteomes" id="UP001064048"/>
    </source>
</evidence>
<comment type="caution">
    <text evidence="1">The sequence shown here is derived from an EMBL/GenBank/DDBJ whole genome shotgun (WGS) entry which is preliminary data.</text>
</comment>
<keyword evidence="2" id="KW-1185">Reference proteome</keyword>
<sequence length="70" mass="8094">MIWREYDTDGSGYIEADELKDYDAQDLLEFEETILQGVEYSSDGKISRKQLTMILLALAKHHQEEEVSTP</sequence>
<name>A0ACC0K973_CHOFU</name>
<proteinExistence type="predicted"/>
<gene>
    <name evidence="1" type="ORF">MSG28_013658</name>
</gene>
<dbReference type="EMBL" id="CM046124">
    <property type="protein sequence ID" value="KAI8432695.1"/>
    <property type="molecule type" value="Genomic_DNA"/>
</dbReference>
<protein>
    <submittedName>
        <fullName evidence="1">Uncharacterized protein</fullName>
    </submittedName>
</protein>
<dbReference type="Proteomes" id="UP001064048">
    <property type="component" value="Chromosome 24"/>
</dbReference>
<organism evidence="1 2">
    <name type="scientific">Choristoneura fumiferana</name>
    <name type="common">Spruce budworm moth</name>
    <name type="synonym">Archips fumiferana</name>
    <dbReference type="NCBI Taxonomy" id="7141"/>
    <lineage>
        <taxon>Eukaryota</taxon>
        <taxon>Metazoa</taxon>
        <taxon>Ecdysozoa</taxon>
        <taxon>Arthropoda</taxon>
        <taxon>Hexapoda</taxon>
        <taxon>Insecta</taxon>
        <taxon>Pterygota</taxon>
        <taxon>Neoptera</taxon>
        <taxon>Endopterygota</taxon>
        <taxon>Lepidoptera</taxon>
        <taxon>Glossata</taxon>
        <taxon>Ditrysia</taxon>
        <taxon>Tortricoidea</taxon>
        <taxon>Tortricidae</taxon>
        <taxon>Tortricinae</taxon>
        <taxon>Choristoneura</taxon>
    </lineage>
</organism>
<accession>A0ACC0K973</accession>